<proteinExistence type="predicted"/>
<dbReference type="AlphaFoldDB" id="A0A2P5XQI6"/>
<dbReference type="Proteomes" id="UP000239757">
    <property type="component" value="Unassembled WGS sequence"/>
</dbReference>
<gene>
    <name evidence="1" type="ORF">GOBAR_AA15063</name>
</gene>
<sequence length="145" mass="16714">MEKVRLKCGFVNGIDIDAIGSKGCLSLGWKSNELVRLKSYSSFHIDIEVQDVECGEVWHFTGFYGNPEERKEGRLRSDRQMSEFRDVLEVCGLNDMGFVGSWFTLSVQSINTSWTTVNQLIDFESSTWRKEVFLVHKLQVTYMTI</sequence>
<evidence type="ECO:0000313" key="2">
    <source>
        <dbReference type="Proteomes" id="UP000239757"/>
    </source>
</evidence>
<organism evidence="1 2">
    <name type="scientific">Gossypium barbadense</name>
    <name type="common">Sea Island cotton</name>
    <name type="synonym">Hibiscus barbadensis</name>
    <dbReference type="NCBI Taxonomy" id="3634"/>
    <lineage>
        <taxon>Eukaryota</taxon>
        <taxon>Viridiplantae</taxon>
        <taxon>Streptophyta</taxon>
        <taxon>Embryophyta</taxon>
        <taxon>Tracheophyta</taxon>
        <taxon>Spermatophyta</taxon>
        <taxon>Magnoliopsida</taxon>
        <taxon>eudicotyledons</taxon>
        <taxon>Gunneridae</taxon>
        <taxon>Pentapetalae</taxon>
        <taxon>rosids</taxon>
        <taxon>malvids</taxon>
        <taxon>Malvales</taxon>
        <taxon>Malvaceae</taxon>
        <taxon>Malvoideae</taxon>
        <taxon>Gossypium</taxon>
    </lineage>
</organism>
<accession>A0A2P5XQI6</accession>
<dbReference type="OrthoDB" id="1750221at2759"/>
<name>A0A2P5XQI6_GOSBA</name>
<reference evidence="1 2" key="1">
    <citation type="submission" date="2015-01" db="EMBL/GenBank/DDBJ databases">
        <title>Genome of allotetraploid Gossypium barbadense reveals genomic plasticity and fiber elongation in cotton evolution.</title>
        <authorList>
            <person name="Chen X."/>
            <person name="Liu X."/>
            <person name="Zhao B."/>
            <person name="Zheng H."/>
            <person name="Hu Y."/>
            <person name="Lu G."/>
            <person name="Yang C."/>
            <person name="Chen J."/>
            <person name="Shan C."/>
            <person name="Zhang L."/>
            <person name="Zhou Y."/>
            <person name="Wang L."/>
            <person name="Guo W."/>
            <person name="Bai Y."/>
            <person name="Ruan J."/>
            <person name="Shangguan X."/>
            <person name="Mao Y."/>
            <person name="Jiang J."/>
            <person name="Zhu Y."/>
            <person name="Lei J."/>
            <person name="Kang H."/>
            <person name="Chen S."/>
            <person name="He X."/>
            <person name="Wang R."/>
            <person name="Wang Y."/>
            <person name="Chen J."/>
            <person name="Wang L."/>
            <person name="Yu S."/>
            <person name="Wang B."/>
            <person name="Wei J."/>
            <person name="Song S."/>
            <person name="Lu X."/>
            <person name="Gao Z."/>
            <person name="Gu W."/>
            <person name="Deng X."/>
            <person name="Ma D."/>
            <person name="Wang S."/>
            <person name="Liang W."/>
            <person name="Fang L."/>
            <person name="Cai C."/>
            <person name="Zhu X."/>
            <person name="Zhou B."/>
            <person name="Zhang Y."/>
            <person name="Chen Z."/>
            <person name="Xu S."/>
            <person name="Zhu R."/>
            <person name="Wang S."/>
            <person name="Zhang T."/>
            <person name="Zhao G."/>
        </authorList>
    </citation>
    <scope>NUCLEOTIDE SEQUENCE [LARGE SCALE GENOMIC DNA]</scope>
    <source>
        <strain evidence="2">cv. Xinhai21</strain>
        <tissue evidence="1">Leaf</tissue>
    </source>
</reference>
<dbReference type="EMBL" id="KZ664431">
    <property type="protein sequence ID" value="PPS05586.1"/>
    <property type="molecule type" value="Genomic_DNA"/>
</dbReference>
<protein>
    <submittedName>
        <fullName evidence="1">Uncharacterized protein</fullName>
    </submittedName>
</protein>
<evidence type="ECO:0000313" key="1">
    <source>
        <dbReference type="EMBL" id="PPS05586.1"/>
    </source>
</evidence>